<reference evidence="1 2" key="1">
    <citation type="submission" date="2020-02" db="EMBL/GenBank/DDBJ databases">
        <title>Draft genome sequence of two Spirosoma agri KCTC 52727 and Spirosoma terrae KCTC 52035.</title>
        <authorList>
            <person name="Rojas J."/>
            <person name="Ambika Manirajan B."/>
            <person name="Suarez C."/>
            <person name="Ratering S."/>
            <person name="Schnell S."/>
        </authorList>
    </citation>
    <scope>NUCLEOTIDE SEQUENCE [LARGE SCALE GENOMIC DNA]</scope>
    <source>
        <strain evidence="1 2">KCTC 52035</strain>
    </source>
</reference>
<sequence length="68" mass="7733">MWTPTHFPSAMRSLNPSTRAKAIEIANRMLEQGALDKQQVVALSVDQARKWARMAHSESLNSSWQPRL</sequence>
<organism evidence="1 2">
    <name type="scientific">Spirosoma terrae</name>
    <dbReference type="NCBI Taxonomy" id="1968276"/>
    <lineage>
        <taxon>Bacteria</taxon>
        <taxon>Pseudomonadati</taxon>
        <taxon>Bacteroidota</taxon>
        <taxon>Cytophagia</taxon>
        <taxon>Cytophagales</taxon>
        <taxon>Cytophagaceae</taxon>
        <taxon>Spirosoma</taxon>
    </lineage>
</organism>
<name>A0A6L9LEX2_9BACT</name>
<dbReference type="AlphaFoldDB" id="A0A6L9LEX2"/>
<gene>
    <name evidence="1" type="ORF">GK108_28730</name>
</gene>
<dbReference type="Proteomes" id="UP000474175">
    <property type="component" value="Unassembled WGS sequence"/>
</dbReference>
<protein>
    <submittedName>
        <fullName evidence="1">DUF2188 domain-containing protein</fullName>
    </submittedName>
</protein>
<accession>A0A6L9LEX2</accession>
<comment type="caution">
    <text evidence="1">The sequence shown here is derived from an EMBL/GenBank/DDBJ whole genome shotgun (WGS) entry which is preliminary data.</text>
</comment>
<proteinExistence type="predicted"/>
<dbReference type="EMBL" id="JAAFZH010000021">
    <property type="protein sequence ID" value="NDU98900.1"/>
    <property type="molecule type" value="Genomic_DNA"/>
</dbReference>
<keyword evidence="2" id="KW-1185">Reference proteome</keyword>
<evidence type="ECO:0000313" key="2">
    <source>
        <dbReference type="Proteomes" id="UP000474175"/>
    </source>
</evidence>
<evidence type="ECO:0000313" key="1">
    <source>
        <dbReference type="EMBL" id="NDU98900.1"/>
    </source>
</evidence>